<dbReference type="InterPro" id="IPR009057">
    <property type="entry name" value="Homeodomain-like_sf"/>
</dbReference>
<reference evidence="6" key="1">
    <citation type="submission" date="2025-08" db="UniProtKB">
        <authorList>
            <consortium name="Ensembl"/>
        </authorList>
    </citation>
    <scope>IDENTIFICATION</scope>
</reference>
<dbReference type="GO" id="GO:0000978">
    <property type="term" value="F:RNA polymerase II cis-regulatory region sequence-specific DNA binding"/>
    <property type="evidence" value="ECO:0007669"/>
    <property type="project" value="TreeGrafter"/>
</dbReference>
<feature type="domain" description="HTH myb-type" evidence="5">
    <location>
        <begin position="156"/>
        <end position="210"/>
    </location>
</feature>
<keyword evidence="7" id="KW-1185">Reference proteome</keyword>
<feature type="domain" description="Myb-like" evidence="4">
    <location>
        <begin position="51"/>
        <end position="103"/>
    </location>
</feature>
<dbReference type="AlphaFoldDB" id="A0A8C7X7Y2"/>
<dbReference type="GO" id="GO:0000981">
    <property type="term" value="F:DNA-binding transcription factor activity, RNA polymerase II-specific"/>
    <property type="evidence" value="ECO:0007669"/>
    <property type="project" value="TreeGrafter"/>
</dbReference>
<dbReference type="InterPro" id="IPR050560">
    <property type="entry name" value="MYB_TF"/>
</dbReference>
<dbReference type="GeneTree" id="ENSGT00940000156248"/>
<dbReference type="Pfam" id="PF00249">
    <property type="entry name" value="Myb_DNA-binding"/>
    <property type="match status" value="1"/>
</dbReference>
<evidence type="ECO:0000256" key="2">
    <source>
        <dbReference type="ARBA" id="ARBA00023125"/>
    </source>
</evidence>
<keyword evidence="1" id="KW-0677">Repeat</keyword>
<dbReference type="CDD" id="cd00167">
    <property type="entry name" value="SANT"/>
    <property type="match status" value="3"/>
</dbReference>
<protein>
    <submittedName>
        <fullName evidence="6">Uncharacterized protein</fullName>
    </submittedName>
</protein>
<feature type="domain" description="HTH myb-type" evidence="5">
    <location>
        <begin position="51"/>
        <end position="100"/>
    </location>
</feature>
<proteinExistence type="predicted"/>
<organism evidence="6 7">
    <name type="scientific">Oryzias sinensis</name>
    <name type="common">Chinese medaka</name>
    <dbReference type="NCBI Taxonomy" id="183150"/>
    <lineage>
        <taxon>Eukaryota</taxon>
        <taxon>Metazoa</taxon>
        <taxon>Chordata</taxon>
        <taxon>Craniata</taxon>
        <taxon>Vertebrata</taxon>
        <taxon>Euteleostomi</taxon>
        <taxon>Actinopterygii</taxon>
        <taxon>Neopterygii</taxon>
        <taxon>Teleostei</taxon>
        <taxon>Neoteleostei</taxon>
        <taxon>Acanthomorphata</taxon>
        <taxon>Ovalentaria</taxon>
        <taxon>Atherinomorphae</taxon>
        <taxon>Beloniformes</taxon>
        <taxon>Adrianichthyidae</taxon>
        <taxon>Oryziinae</taxon>
        <taxon>Oryzias</taxon>
    </lineage>
</organism>
<dbReference type="Proteomes" id="UP000694383">
    <property type="component" value="Unplaced"/>
</dbReference>
<dbReference type="SMART" id="SM00717">
    <property type="entry name" value="SANT"/>
    <property type="match status" value="3"/>
</dbReference>
<dbReference type="PROSITE" id="PS51294">
    <property type="entry name" value="HTH_MYB"/>
    <property type="match status" value="3"/>
</dbReference>
<feature type="domain" description="HTH myb-type" evidence="5">
    <location>
        <begin position="104"/>
        <end position="155"/>
    </location>
</feature>
<dbReference type="PANTHER" id="PTHR45614">
    <property type="entry name" value="MYB PROTEIN-RELATED"/>
    <property type="match status" value="1"/>
</dbReference>
<evidence type="ECO:0000313" key="7">
    <source>
        <dbReference type="Proteomes" id="UP000694383"/>
    </source>
</evidence>
<dbReference type="PROSITE" id="PS50090">
    <property type="entry name" value="MYB_LIKE"/>
    <property type="match status" value="3"/>
</dbReference>
<keyword evidence="3" id="KW-0732">Signal</keyword>
<keyword evidence="2" id="KW-0238">DNA-binding</keyword>
<dbReference type="Ensembl" id="ENSOSIT00000009987.1">
    <property type="protein sequence ID" value="ENSOSIP00000009366.1"/>
    <property type="gene ID" value="ENSOSIG00000005950.1"/>
</dbReference>
<evidence type="ECO:0000313" key="6">
    <source>
        <dbReference type="Ensembl" id="ENSOSIP00000009366.1"/>
    </source>
</evidence>
<dbReference type="GO" id="GO:0005634">
    <property type="term" value="C:nucleus"/>
    <property type="evidence" value="ECO:0007669"/>
    <property type="project" value="UniProtKB-ARBA"/>
</dbReference>
<accession>A0A8C7X7Y2</accession>
<dbReference type="PANTHER" id="PTHR45614:SF30">
    <property type="entry name" value="MYB-RELATED PROTEIN B"/>
    <property type="match status" value="1"/>
</dbReference>
<evidence type="ECO:0000256" key="3">
    <source>
        <dbReference type="SAM" id="SignalP"/>
    </source>
</evidence>
<feature type="domain" description="Myb-like" evidence="4">
    <location>
        <begin position="156"/>
        <end position="206"/>
    </location>
</feature>
<dbReference type="SUPFAM" id="SSF46689">
    <property type="entry name" value="Homeodomain-like"/>
    <property type="match status" value="2"/>
</dbReference>
<feature type="signal peptide" evidence="3">
    <location>
        <begin position="1"/>
        <end position="20"/>
    </location>
</feature>
<feature type="chain" id="PRO_5034218149" evidence="3">
    <location>
        <begin position="21"/>
        <end position="572"/>
    </location>
</feature>
<dbReference type="InterPro" id="IPR017930">
    <property type="entry name" value="Myb_dom"/>
</dbReference>
<feature type="domain" description="Myb-like" evidence="4">
    <location>
        <begin position="104"/>
        <end position="155"/>
    </location>
</feature>
<evidence type="ECO:0000259" key="4">
    <source>
        <dbReference type="PROSITE" id="PS50090"/>
    </source>
</evidence>
<dbReference type="FunFam" id="1.10.10.60:FF:000010">
    <property type="entry name" value="Transcriptional activator Myb isoform A"/>
    <property type="match status" value="1"/>
</dbReference>
<evidence type="ECO:0000259" key="5">
    <source>
        <dbReference type="PROSITE" id="PS51294"/>
    </source>
</evidence>
<dbReference type="Pfam" id="PF13921">
    <property type="entry name" value="Myb_DNA-bind_6"/>
    <property type="match status" value="1"/>
</dbReference>
<name>A0A8C7X7Y2_9TELE</name>
<dbReference type="InterPro" id="IPR001005">
    <property type="entry name" value="SANT/Myb"/>
</dbReference>
<evidence type="ECO:0000256" key="1">
    <source>
        <dbReference type="ARBA" id="ARBA00022737"/>
    </source>
</evidence>
<reference evidence="6" key="2">
    <citation type="submission" date="2025-09" db="UniProtKB">
        <authorList>
            <consortium name="Ensembl"/>
        </authorList>
    </citation>
    <scope>IDENTIFICATION</scope>
</reference>
<dbReference type="Gene3D" id="1.10.10.60">
    <property type="entry name" value="Homeodomain-like"/>
    <property type="match status" value="3"/>
</dbReference>
<sequence length="572" mass="64488">MTAFLPNLWAFQVLFPTVSASIRLRQADMSSRSRRSSLRSKSHFSSRRFSRASLRKPAWTKEEDEILRLLVQEFGSNSWSAVALHFEGQRSQMQCQRRWHQIKNPELIKGPWTVYEDQQVTELVQRYGTKRWSLIAKHLHTRNGKQCRERWHNHLNPTVKKSSWTLEEDRIVCQAHSLLGNRWADISKLLPGRTDNAIKNHWNSTLKRKVEKEGYLQFLNLHSSSSMSAPWTCNPSFPANFPTKADKLRGGMDECCCPSSQHSMYRPHTNFTHLCSACTPTFSSGYSSSLSACKLASSAELTETNSEMWCCELEAGSSHQDLHPMLLCSCPEQQLTNSGQQIVDVVGGVEELMHTEEGTSFLDSSSCRGAQCMREVNNLEPLHPALTSTPLCSFKHPCRRENDCVHCSQTSRSVSVLCAEGRSDQSSEGAAVCRTPTPIQERIQALLRSAPTTPTPLKIRELQNEVSGCSGGMMNLMMDEQNISDNCQKSSSPSQAQNGSVLLCEELDCFPLDGPVKVWWCKEPVTFLVSSKVKGKSQMTCGSLRCFRRETEMRTSGVRKRAEKTLSRAFFS</sequence>